<dbReference type="InterPro" id="IPR006342">
    <property type="entry name" value="FkbM_mtfrase"/>
</dbReference>
<gene>
    <name evidence="2" type="ORF">NJ959_24380</name>
</gene>
<dbReference type="Pfam" id="PF05050">
    <property type="entry name" value="Methyltransf_21"/>
    <property type="match status" value="1"/>
</dbReference>
<evidence type="ECO:0000313" key="3">
    <source>
        <dbReference type="Proteomes" id="UP001204953"/>
    </source>
</evidence>
<comment type="caution">
    <text evidence="2">The sequence shown here is derived from an EMBL/GenBank/DDBJ whole genome shotgun (WGS) entry which is preliminary data.</text>
</comment>
<protein>
    <submittedName>
        <fullName evidence="2">FkbM family methyltransferase</fullName>
    </submittedName>
</protein>
<dbReference type="EMBL" id="JAMZMM010000352">
    <property type="protein sequence ID" value="MCP2731569.1"/>
    <property type="molecule type" value="Genomic_DNA"/>
</dbReference>
<reference evidence="2" key="1">
    <citation type="submission" date="2022-06" db="EMBL/GenBank/DDBJ databases">
        <title>New cyanobacteria of genus Symplocastrum in benthos of Lake Baikal.</title>
        <authorList>
            <person name="Sorokovikova E."/>
            <person name="Tikhonova I."/>
            <person name="Krasnopeev A."/>
            <person name="Evseev P."/>
            <person name="Gladkikh A."/>
            <person name="Belykh O."/>
        </authorList>
    </citation>
    <scope>NUCLEOTIDE SEQUENCE</scope>
    <source>
        <strain evidence="2">BBK-W-15</strain>
    </source>
</reference>
<keyword evidence="2" id="KW-0808">Transferase</keyword>
<name>A0AAE3GW39_9CYAN</name>
<dbReference type="PANTHER" id="PTHR34203:SF15">
    <property type="entry name" value="SLL1173 PROTEIN"/>
    <property type="match status" value="1"/>
</dbReference>
<keyword evidence="3" id="KW-1185">Reference proteome</keyword>
<organism evidence="2 3">
    <name type="scientific">Limnofasciculus baicalensis BBK-W-15</name>
    <dbReference type="NCBI Taxonomy" id="2699891"/>
    <lineage>
        <taxon>Bacteria</taxon>
        <taxon>Bacillati</taxon>
        <taxon>Cyanobacteriota</taxon>
        <taxon>Cyanophyceae</taxon>
        <taxon>Coleofasciculales</taxon>
        <taxon>Coleofasciculaceae</taxon>
        <taxon>Limnofasciculus</taxon>
        <taxon>Limnofasciculus baicalensis</taxon>
    </lineage>
</organism>
<dbReference type="GO" id="GO:0008168">
    <property type="term" value="F:methyltransferase activity"/>
    <property type="evidence" value="ECO:0007669"/>
    <property type="project" value="UniProtKB-KW"/>
</dbReference>
<keyword evidence="2" id="KW-0489">Methyltransferase</keyword>
<dbReference type="InterPro" id="IPR052514">
    <property type="entry name" value="SAM-dependent_MTase"/>
</dbReference>
<dbReference type="AlphaFoldDB" id="A0AAE3GW39"/>
<evidence type="ECO:0000313" key="2">
    <source>
        <dbReference type="EMBL" id="MCP2731569.1"/>
    </source>
</evidence>
<dbReference type="NCBIfam" id="TIGR01444">
    <property type="entry name" value="fkbM_fam"/>
    <property type="match status" value="1"/>
</dbReference>
<feature type="domain" description="Methyltransferase FkbM" evidence="1">
    <location>
        <begin position="96"/>
        <end position="253"/>
    </location>
</feature>
<dbReference type="Gene3D" id="3.40.50.150">
    <property type="entry name" value="Vaccinia Virus protein VP39"/>
    <property type="match status" value="1"/>
</dbReference>
<dbReference type="SUPFAM" id="SSF53335">
    <property type="entry name" value="S-adenosyl-L-methionine-dependent methyltransferases"/>
    <property type="match status" value="1"/>
</dbReference>
<dbReference type="Proteomes" id="UP001204953">
    <property type="component" value="Unassembled WGS sequence"/>
</dbReference>
<dbReference type="InterPro" id="IPR029063">
    <property type="entry name" value="SAM-dependent_MTases_sf"/>
</dbReference>
<evidence type="ECO:0000259" key="1">
    <source>
        <dbReference type="Pfam" id="PF05050"/>
    </source>
</evidence>
<accession>A0AAE3GW39</accession>
<proteinExistence type="predicted"/>
<dbReference type="PANTHER" id="PTHR34203">
    <property type="entry name" value="METHYLTRANSFERASE, FKBM FAMILY PROTEIN"/>
    <property type="match status" value="1"/>
</dbReference>
<sequence length="321" mass="37359">MIKLKLISYLYKEVKVNPAPKNRLLKLYRELCHSLYRQIRKFSDPLIMMEVGDKHLYMNTSHNLPQIKAHNPYYDTALPRICKFVKEKQGHLTLIDVGANIGDTVSLITDLVTGSFLCIEPDKKYFELLVRNTENIQNVTVENVLVSEEEESSNISLVQVRGTAYISASENGDISTDWETTTIDKLAEKHQDFLKTNIVKIDTDGYDYKVIRGAKKLMSESNPVLFFELSPNHLTSVGEEPISIFDYLFKMGYSQAMFYDCLGYPLAILETNKWETLSQVLHYASIKKHFYYDVLLFHDLHKKDLQEFYEEEKKLFPKIKW</sequence>
<dbReference type="GO" id="GO:0032259">
    <property type="term" value="P:methylation"/>
    <property type="evidence" value="ECO:0007669"/>
    <property type="project" value="UniProtKB-KW"/>
</dbReference>